<feature type="transmembrane region" description="Helical" evidence="1">
    <location>
        <begin position="346"/>
        <end position="363"/>
    </location>
</feature>
<keyword evidence="1" id="KW-0472">Membrane</keyword>
<feature type="transmembrane region" description="Helical" evidence="1">
    <location>
        <begin position="202"/>
        <end position="223"/>
    </location>
</feature>
<dbReference type="InterPro" id="IPR052384">
    <property type="entry name" value="TMTC_O-mannosyltransferase"/>
</dbReference>
<sequence>MINFSARNGSRIEQVTVFFLSLLITLLAYGSLLNKGLSSDDHEVVLKVSKGLFLNLNSFFRPVSDITLYLCYQISGNHGWSFVLFNIIIHALCGLMIYKSCLVLFSEKEKKTVIALYATLFFVLYPFHHESLLWAVGRGSSLATLFAVLAIYLSLIRQPDGFWVGIVSVLYFLSLSTYENTILVPLIVAVLIRANQQANKNWWKWSLIFLITALLNLLVRYYLVGVIVGDYGDRIFDFSPNVLVLKIFKASGRFILPPGFAEIWMIILSLVAGIVLLFVSFRLLKLDKSGRGVFFSILISFGVSFVLPSLFGISTRTLEGDRLYYFPTFYFSILLAYSLVQLCSSVQLRWAAGLLVGYFLFCLHNGNKIWKKADEISKVILDDMIAYRSKADKMYVVNLPEEYFGAHVFRNGFPEALILRGLDTTGIVLLSLQGPSHQLILNEVLKPIIDSSGSLLIGVNTVFLNRSTVLSFNRETKIFEKSAIDSTKPVLYWDNKNLKLLP</sequence>
<feature type="transmembrane region" description="Helical" evidence="1">
    <location>
        <begin position="112"/>
        <end position="128"/>
    </location>
</feature>
<keyword evidence="1" id="KW-1133">Transmembrane helix</keyword>
<proteinExistence type="predicted"/>
<organism evidence="2 3">
    <name type="scientific">Flavihumibacter fluminis</name>
    <dbReference type="NCBI Taxonomy" id="2909236"/>
    <lineage>
        <taxon>Bacteria</taxon>
        <taxon>Pseudomonadati</taxon>
        <taxon>Bacteroidota</taxon>
        <taxon>Chitinophagia</taxon>
        <taxon>Chitinophagales</taxon>
        <taxon>Chitinophagaceae</taxon>
        <taxon>Flavihumibacter</taxon>
    </lineage>
</organism>
<gene>
    <name evidence="2" type="ORF">L0U88_07780</name>
</gene>
<feature type="transmembrane region" description="Helical" evidence="1">
    <location>
        <begin position="162"/>
        <end position="190"/>
    </location>
</feature>
<feature type="transmembrane region" description="Helical" evidence="1">
    <location>
        <begin position="263"/>
        <end position="281"/>
    </location>
</feature>
<feature type="transmembrane region" description="Helical" evidence="1">
    <location>
        <begin position="293"/>
        <end position="311"/>
    </location>
</feature>
<dbReference type="PANTHER" id="PTHR44216">
    <property type="entry name" value="PROTEIN O-MANNOSYL-TRANSFERASE TMTC2"/>
    <property type="match status" value="1"/>
</dbReference>
<reference evidence="2 3" key="1">
    <citation type="submission" date="2022-01" db="EMBL/GenBank/DDBJ databases">
        <title>Flavihumibacter sp. nov., isolated from sediment of a river.</title>
        <authorList>
            <person name="Liu H."/>
        </authorList>
    </citation>
    <scope>NUCLEOTIDE SEQUENCE [LARGE SCALE GENOMIC DNA]</scope>
    <source>
        <strain evidence="2 3">RY-1</strain>
    </source>
</reference>
<evidence type="ECO:0000313" key="3">
    <source>
        <dbReference type="Proteomes" id="UP001200145"/>
    </source>
</evidence>
<feature type="transmembrane region" description="Helical" evidence="1">
    <location>
        <begin position="12"/>
        <end position="32"/>
    </location>
</feature>
<evidence type="ECO:0008006" key="4">
    <source>
        <dbReference type="Google" id="ProtNLM"/>
    </source>
</evidence>
<dbReference type="RefSeq" id="WP_234865272.1">
    <property type="nucleotide sequence ID" value="NZ_JAKEVY010000002.1"/>
</dbReference>
<dbReference type="PANTHER" id="PTHR44216:SF3">
    <property type="entry name" value="PROTEIN O-MANNOSYL-TRANSFERASE TMTC2"/>
    <property type="match status" value="1"/>
</dbReference>
<evidence type="ECO:0000313" key="2">
    <source>
        <dbReference type="EMBL" id="MCF1714524.1"/>
    </source>
</evidence>
<dbReference type="EMBL" id="JAKEVY010000002">
    <property type="protein sequence ID" value="MCF1714524.1"/>
    <property type="molecule type" value="Genomic_DNA"/>
</dbReference>
<dbReference type="Proteomes" id="UP001200145">
    <property type="component" value="Unassembled WGS sequence"/>
</dbReference>
<evidence type="ECO:0000256" key="1">
    <source>
        <dbReference type="SAM" id="Phobius"/>
    </source>
</evidence>
<accession>A0ABS9BFP4</accession>
<feature type="transmembrane region" description="Helical" evidence="1">
    <location>
        <begin position="323"/>
        <end position="340"/>
    </location>
</feature>
<keyword evidence="1" id="KW-0812">Transmembrane</keyword>
<name>A0ABS9BFP4_9BACT</name>
<feature type="transmembrane region" description="Helical" evidence="1">
    <location>
        <begin position="82"/>
        <end position="105"/>
    </location>
</feature>
<protein>
    <recommendedName>
        <fullName evidence="4">Dolichyl-phosphate-mannose-protein mannosyltransferase</fullName>
    </recommendedName>
</protein>
<comment type="caution">
    <text evidence="2">The sequence shown here is derived from an EMBL/GenBank/DDBJ whole genome shotgun (WGS) entry which is preliminary data.</text>
</comment>
<feature type="transmembrane region" description="Helical" evidence="1">
    <location>
        <begin position="134"/>
        <end position="155"/>
    </location>
</feature>
<keyword evidence="3" id="KW-1185">Reference proteome</keyword>